<accession>A0ABW5DAV0</accession>
<protein>
    <submittedName>
        <fullName evidence="2">Alpha/beta fold hydrolase</fullName>
    </submittedName>
</protein>
<evidence type="ECO:0000313" key="2">
    <source>
        <dbReference type="EMBL" id="MFD2257176.1"/>
    </source>
</evidence>
<keyword evidence="3" id="KW-1185">Reference proteome</keyword>
<evidence type="ECO:0000313" key="3">
    <source>
        <dbReference type="Proteomes" id="UP001597375"/>
    </source>
</evidence>
<proteinExistence type="predicted"/>
<dbReference type="Proteomes" id="UP001597375">
    <property type="component" value="Unassembled WGS sequence"/>
</dbReference>
<name>A0ABW5DAV0_9BACT</name>
<comment type="caution">
    <text evidence="2">The sequence shown here is derived from an EMBL/GenBank/DDBJ whole genome shotgun (WGS) entry which is preliminary data.</text>
</comment>
<organism evidence="2 3">
    <name type="scientific">Luteolibacter algae</name>
    <dbReference type="NCBI Taxonomy" id="454151"/>
    <lineage>
        <taxon>Bacteria</taxon>
        <taxon>Pseudomonadati</taxon>
        <taxon>Verrucomicrobiota</taxon>
        <taxon>Verrucomicrobiia</taxon>
        <taxon>Verrucomicrobiales</taxon>
        <taxon>Verrucomicrobiaceae</taxon>
        <taxon>Luteolibacter</taxon>
    </lineage>
</organism>
<dbReference type="InterPro" id="IPR022742">
    <property type="entry name" value="Hydrolase_4"/>
</dbReference>
<dbReference type="EMBL" id="JBHUIT010000020">
    <property type="protein sequence ID" value="MFD2257176.1"/>
    <property type="molecule type" value="Genomic_DNA"/>
</dbReference>
<dbReference type="InterPro" id="IPR051044">
    <property type="entry name" value="MAG_DAG_Lipase"/>
</dbReference>
<keyword evidence="2" id="KW-0378">Hydrolase</keyword>
<feature type="domain" description="Serine aminopeptidase S33" evidence="1">
    <location>
        <begin position="72"/>
        <end position="318"/>
    </location>
</feature>
<dbReference type="SUPFAM" id="SSF53474">
    <property type="entry name" value="alpha/beta-Hydrolases"/>
    <property type="match status" value="1"/>
</dbReference>
<dbReference type="Gene3D" id="3.40.50.1820">
    <property type="entry name" value="alpha/beta hydrolase"/>
    <property type="match status" value="1"/>
</dbReference>
<reference evidence="3" key="1">
    <citation type="journal article" date="2019" name="Int. J. Syst. Evol. Microbiol.">
        <title>The Global Catalogue of Microorganisms (GCM) 10K type strain sequencing project: providing services to taxonomists for standard genome sequencing and annotation.</title>
        <authorList>
            <consortium name="The Broad Institute Genomics Platform"/>
            <consortium name="The Broad Institute Genome Sequencing Center for Infectious Disease"/>
            <person name="Wu L."/>
            <person name="Ma J."/>
        </authorList>
    </citation>
    <scope>NUCLEOTIDE SEQUENCE [LARGE SCALE GENOMIC DNA]</scope>
    <source>
        <strain evidence="3">CGMCC 4.7106</strain>
    </source>
</reference>
<dbReference type="PANTHER" id="PTHR11614">
    <property type="entry name" value="PHOSPHOLIPASE-RELATED"/>
    <property type="match status" value="1"/>
</dbReference>
<evidence type="ECO:0000259" key="1">
    <source>
        <dbReference type="Pfam" id="PF12146"/>
    </source>
</evidence>
<dbReference type="Pfam" id="PF12146">
    <property type="entry name" value="Hydrolase_4"/>
    <property type="match status" value="1"/>
</dbReference>
<dbReference type="InterPro" id="IPR029058">
    <property type="entry name" value="AB_hydrolase_fold"/>
</dbReference>
<gene>
    <name evidence="2" type="ORF">ACFSSA_10845</name>
</gene>
<dbReference type="GO" id="GO:0016787">
    <property type="term" value="F:hydrolase activity"/>
    <property type="evidence" value="ECO:0007669"/>
    <property type="project" value="UniProtKB-KW"/>
</dbReference>
<sequence>MDQPVACALALVDETMQIQAVVHPSMKFLFSILLGLVLSGCANDVFLVSNPKPETAQSDTFGYRTWRRQGVEPDVVIIGIHGFCGASVDYTNLGEHLVKRQPLTALYAYEVRGQGSDPIKERRGDIGNPEQWYADLEAFTQLVEERHPEAKIIWYGESMGALIATHAICSAPQGNPPCDGLVLSSPIVRFKDDIEPWKVALVKVAAATLPLARVSLDAISGEQDVQMTQESNHGDQSKTNSYNIEQHTLRLLGTLTNLIDGMNGCAAKLEVPTLILHGDKDYFNNDSDMRGFVARIPSGVSKTYKNYPNAYHLLMYDEKRDKIFRDVEKWLNRQR</sequence>